<organism evidence="2 3">
    <name type="scientific">Bacteroides xylanisolvens</name>
    <dbReference type="NCBI Taxonomy" id="371601"/>
    <lineage>
        <taxon>Bacteria</taxon>
        <taxon>Pseudomonadati</taxon>
        <taxon>Bacteroidota</taxon>
        <taxon>Bacteroidia</taxon>
        <taxon>Bacteroidales</taxon>
        <taxon>Bacteroidaceae</taxon>
        <taxon>Bacteroides</taxon>
    </lineage>
</organism>
<protein>
    <recommendedName>
        <fullName evidence="4">NigD-like protein</fullName>
    </recommendedName>
</protein>
<reference evidence="2 3" key="1">
    <citation type="submission" date="2018-08" db="EMBL/GenBank/DDBJ databases">
        <title>A genome reference for cultivated species of the human gut microbiota.</title>
        <authorList>
            <person name="Zou Y."/>
            <person name="Xue W."/>
            <person name="Luo G."/>
        </authorList>
    </citation>
    <scope>NUCLEOTIDE SEQUENCE [LARGE SCALE GENOMIC DNA]</scope>
    <source>
        <strain evidence="2 3">AF38-2</strain>
    </source>
</reference>
<comment type="caution">
    <text evidence="2">The sequence shown here is derived from an EMBL/GenBank/DDBJ whole genome shotgun (WGS) entry which is preliminary data.</text>
</comment>
<dbReference type="Gene3D" id="2.60.40.3220">
    <property type="match status" value="1"/>
</dbReference>
<evidence type="ECO:0000313" key="2">
    <source>
        <dbReference type="EMBL" id="RHL41375.1"/>
    </source>
</evidence>
<keyword evidence="1" id="KW-0732">Signal</keyword>
<dbReference type="Proteomes" id="UP000284495">
    <property type="component" value="Unassembled WGS sequence"/>
</dbReference>
<evidence type="ECO:0000256" key="1">
    <source>
        <dbReference type="SAM" id="SignalP"/>
    </source>
</evidence>
<gene>
    <name evidence="2" type="ORF">DW027_02515</name>
</gene>
<proteinExistence type="predicted"/>
<dbReference type="AlphaFoldDB" id="A0A415KYR7"/>
<feature type="signal peptide" evidence="1">
    <location>
        <begin position="1"/>
        <end position="25"/>
    </location>
</feature>
<evidence type="ECO:0000313" key="3">
    <source>
        <dbReference type="Proteomes" id="UP000284495"/>
    </source>
</evidence>
<dbReference type="EMBL" id="QROO01000002">
    <property type="protein sequence ID" value="RHL41375.1"/>
    <property type="molecule type" value="Genomic_DNA"/>
</dbReference>
<dbReference type="PROSITE" id="PS51257">
    <property type="entry name" value="PROKAR_LIPOPROTEIN"/>
    <property type="match status" value="1"/>
</dbReference>
<sequence length="268" mass="29711">MFMKQVKFFLVALMVLTSVSFTSCMKGEDNTVVPVFGIITLKSNFLQCEFQVAGGGVTFVSNKTVESLMNANPGDIVFLSAQYDTETQPVDQSTSKIYVDVNFAVKINGNVSTGSYDTEASKSLANRTIIPLSNYQGAVPSMYGSDWVVIPIPYYTEKYENISQHSFTLAYLKDEEVKNSTLKLHLYHNSLETIDKEKTVNVTYNSYEAYKAFNISSLVSSFKADNGGKTPQKIVVVTQEGSSSVEITGENTDKYTEKEYNVEGYTAK</sequence>
<accession>A0A415KYR7</accession>
<evidence type="ECO:0008006" key="4">
    <source>
        <dbReference type="Google" id="ProtNLM"/>
    </source>
</evidence>
<feature type="chain" id="PRO_5019458605" description="NigD-like protein" evidence="1">
    <location>
        <begin position="26"/>
        <end position="268"/>
    </location>
</feature>
<name>A0A415KYR7_9BACE</name>